<evidence type="ECO:0000313" key="10">
    <source>
        <dbReference type="Proteomes" id="UP000076603"/>
    </source>
</evidence>
<dbReference type="NCBIfam" id="NF001221">
    <property type="entry name" value="PRK00197.1"/>
    <property type="match status" value="1"/>
</dbReference>
<dbReference type="InterPro" id="IPR016162">
    <property type="entry name" value="Ald_DH_N"/>
</dbReference>
<keyword evidence="10" id="KW-1185">Reference proteome</keyword>
<evidence type="ECO:0000256" key="3">
    <source>
        <dbReference type="ARBA" id="ARBA00022650"/>
    </source>
</evidence>
<evidence type="ECO:0000256" key="4">
    <source>
        <dbReference type="ARBA" id="ARBA00022857"/>
    </source>
</evidence>
<evidence type="ECO:0000256" key="5">
    <source>
        <dbReference type="ARBA" id="ARBA00023002"/>
    </source>
</evidence>
<keyword evidence="5 7" id="KW-0560">Oxidoreductase</keyword>
<dbReference type="InterPro" id="IPR016161">
    <property type="entry name" value="Ald_DH/histidinol_DH"/>
</dbReference>
<dbReference type="FunFam" id="3.40.309.10:FF:000006">
    <property type="entry name" value="Gamma-glutamyl phosphate reductase"/>
    <property type="match status" value="1"/>
</dbReference>
<proteinExistence type="inferred from homology"/>
<dbReference type="STRING" id="1121326.CLMAG_52870"/>
<dbReference type="AlphaFoldDB" id="A0A162R3V2"/>
<keyword evidence="2 7" id="KW-0028">Amino-acid biosynthesis</keyword>
<dbReference type="Proteomes" id="UP000076603">
    <property type="component" value="Unassembled WGS sequence"/>
</dbReference>
<dbReference type="RefSeq" id="WP_066629271.1">
    <property type="nucleotide sequence ID" value="NZ_FQXL01000018.1"/>
</dbReference>
<organism evidence="9 10">
    <name type="scientific">Clostridium magnum DSM 2767</name>
    <dbReference type="NCBI Taxonomy" id="1121326"/>
    <lineage>
        <taxon>Bacteria</taxon>
        <taxon>Bacillati</taxon>
        <taxon>Bacillota</taxon>
        <taxon>Clostridia</taxon>
        <taxon>Eubacteriales</taxon>
        <taxon>Clostridiaceae</taxon>
        <taxon>Clostridium</taxon>
    </lineage>
</organism>
<keyword evidence="3 7" id="KW-0641">Proline biosynthesis</keyword>
<dbReference type="SUPFAM" id="SSF53720">
    <property type="entry name" value="ALDH-like"/>
    <property type="match status" value="1"/>
</dbReference>
<feature type="domain" description="Aldehyde dehydrogenase" evidence="8">
    <location>
        <begin position="14"/>
        <end position="287"/>
    </location>
</feature>
<dbReference type="HAMAP" id="MF_00412">
    <property type="entry name" value="ProA"/>
    <property type="match status" value="1"/>
</dbReference>
<name>A0A162R3V2_9CLOT</name>
<dbReference type="Pfam" id="PF00171">
    <property type="entry name" value="Aldedh"/>
    <property type="match status" value="1"/>
</dbReference>
<dbReference type="CDD" id="cd07079">
    <property type="entry name" value="ALDH_F18-19_ProA-GPR"/>
    <property type="match status" value="1"/>
</dbReference>
<evidence type="ECO:0000256" key="1">
    <source>
        <dbReference type="ARBA" id="ARBA00004985"/>
    </source>
</evidence>
<dbReference type="UniPathway" id="UPA00098">
    <property type="reaction ID" value="UER00360"/>
</dbReference>
<dbReference type="GO" id="GO:0055129">
    <property type="term" value="P:L-proline biosynthetic process"/>
    <property type="evidence" value="ECO:0007669"/>
    <property type="project" value="UniProtKB-UniRule"/>
</dbReference>
<dbReference type="PANTHER" id="PTHR11063">
    <property type="entry name" value="GLUTAMATE SEMIALDEHYDE DEHYDROGENASE"/>
    <property type="match status" value="1"/>
</dbReference>
<evidence type="ECO:0000256" key="2">
    <source>
        <dbReference type="ARBA" id="ARBA00022605"/>
    </source>
</evidence>
<comment type="subcellular location">
    <subcellularLocation>
        <location evidence="7">Cytoplasm</location>
    </subcellularLocation>
</comment>
<protein>
    <recommendedName>
        <fullName evidence="7">Gamma-glutamyl phosphate reductase</fullName>
        <shortName evidence="7">GPR</shortName>
        <ecNumber evidence="7">1.2.1.41</ecNumber>
    </recommendedName>
    <alternativeName>
        <fullName evidence="7">Glutamate-5-semialdehyde dehydrogenase</fullName>
    </alternativeName>
    <alternativeName>
        <fullName evidence="7">Glutamyl-gamma-semialdehyde dehydrogenase</fullName>
        <shortName evidence="7">GSA dehydrogenase</shortName>
    </alternativeName>
</protein>
<dbReference type="InterPro" id="IPR012134">
    <property type="entry name" value="Glu-5-SA_DH"/>
</dbReference>
<dbReference type="InterPro" id="IPR015590">
    <property type="entry name" value="Aldehyde_DH_dom"/>
</dbReference>
<dbReference type="InterPro" id="IPR016163">
    <property type="entry name" value="Ald_DH_C"/>
</dbReference>
<evidence type="ECO:0000259" key="8">
    <source>
        <dbReference type="Pfam" id="PF00171"/>
    </source>
</evidence>
<dbReference type="PIRSF" id="PIRSF000151">
    <property type="entry name" value="GPR"/>
    <property type="match status" value="1"/>
</dbReference>
<dbReference type="GO" id="GO:0005737">
    <property type="term" value="C:cytoplasm"/>
    <property type="evidence" value="ECO:0007669"/>
    <property type="project" value="UniProtKB-SubCell"/>
</dbReference>
<comment type="caution">
    <text evidence="9">The sequence shown here is derived from an EMBL/GenBank/DDBJ whole genome shotgun (WGS) entry which is preliminary data.</text>
</comment>
<dbReference type="PANTHER" id="PTHR11063:SF8">
    <property type="entry name" value="DELTA-1-PYRROLINE-5-CARBOXYLATE SYNTHASE"/>
    <property type="match status" value="1"/>
</dbReference>
<dbReference type="PROSITE" id="PS01223">
    <property type="entry name" value="PROA"/>
    <property type="match status" value="1"/>
</dbReference>
<dbReference type="InterPro" id="IPR000965">
    <property type="entry name" value="GPR_dom"/>
</dbReference>
<reference evidence="9 10" key="1">
    <citation type="submission" date="2016-04" db="EMBL/GenBank/DDBJ databases">
        <title>Genome sequence of Clostridium magnum DSM 2767.</title>
        <authorList>
            <person name="Poehlein A."/>
            <person name="Uhlig R."/>
            <person name="Fischer R."/>
            <person name="Bahl H."/>
            <person name="Daniel R."/>
        </authorList>
    </citation>
    <scope>NUCLEOTIDE SEQUENCE [LARGE SCALE GENOMIC DNA]</scope>
    <source>
        <strain evidence="9 10">DSM 2767</strain>
    </source>
</reference>
<dbReference type="Gene3D" id="3.40.309.10">
    <property type="entry name" value="Aldehyde Dehydrogenase, Chain A, domain 2"/>
    <property type="match status" value="1"/>
</dbReference>
<dbReference type="GO" id="GO:0004350">
    <property type="term" value="F:glutamate-5-semialdehyde dehydrogenase activity"/>
    <property type="evidence" value="ECO:0007669"/>
    <property type="project" value="UniProtKB-UniRule"/>
</dbReference>
<sequence>MNIYDYMVEKGLLAKKAARKLAYISTETKNNALIAMSEALVKNSDFILAENEKDITNGKNNGMSQGLLDRLALNIKRIEDMAQGLKNVALLPDPIGEVTKMWRNPDNLQIGRVRVPLGVIGMIYEARPNVTVDAAALCIKSGNAAILKGGKEAINSNIAIANTIIKAAVEAGLPEGSIQLIETTDREAVNVMMKLNEYIDVLIPRGGSGLIQTVVKNSTVPVIETGIGNCHVYVDEEADLEMAENIVINAKTQRIGVCNAMETLLVHKDAAQKLLPKLGERLKSLGVEIRGCEKTGEYIKDIVSASEKDWETEYLDLILAVKIVDSIDDAMDHIYIYGTKHSEAIVTNNYRNSQRFLNEVDAAAVYVNASTRFTDGSEFGFGAEIGISTQKLHARGPMGLEQLTSIKYIIYGEGQTRK</sequence>
<dbReference type="NCBIfam" id="TIGR00407">
    <property type="entry name" value="proA"/>
    <property type="match status" value="1"/>
</dbReference>
<evidence type="ECO:0000313" key="9">
    <source>
        <dbReference type="EMBL" id="KZL89383.1"/>
    </source>
</evidence>
<dbReference type="OrthoDB" id="9809970at2"/>
<comment type="pathway">
    <text evidence="1 7">Amino-acid biosynthesis; L-proline biosynthesis; L-glutamate 5-semialdehyde from L-glutamate: step 2/2.</text>
</comment>
<dbReference type="PATRIC" id="fig|1121326.3.peg.5347"/>
<keyword evidence="7" id="KW-0963">Cytoplasm</keyword>
<comment type="similarity">
    <text evidence="7">Belongs to the gamma-glutamyl phosphate reductase family.</text>
</comment>
<comment type="catalytic activity">
    <reaction evidence="6 7">
        <text>L-glutamate 5-semialdehyde + phosphate + NADP(+) = L-glutamyl 5-phosphate + NADPH + H(+)</text>
        <dbReference type="Rhea" id="RHEA:19541"/>
        <dbReference type="ChEBI" id="CHEBI:15378"/>
        <dbReference type="ChEBI" id="CHEBI:43474"/>
        <dbReference type="ChEBI" id="CHEBI:57783"/>
        <dbReference type="ChEBI" id="CHEBI:58066"/>
        <dbReference type="ChEBI" id="CHEBI:58274"/>
        <dbReference type="ChEBI" id="CHEBI:58349"/>
        <dbReference type="EC" id="1.2.1.41"/>
    </reaction>
</comment>
<gene>
    <name evidence="7 9" type="primary">proA</name>
    <name evidence="9" type="ORF">CLMAG_52870</name>
</gene>
<accession>A0A162R3V2</accession>
<evidence type="ECO:0000256" key="7">
    <source>
        <dbReference type="HAMAP-Rule" id="MF_00412"/>
    </source>
</evidence>
<keyword evidence="4 7" id="KW-0521">NADP</keyword>
<dbReference type="InterPro" id="IPR020593">
    <property type="entry name" value="G-glutamylP_reductase_CS"/>
</dbReference>
<dbReference type="GO" id="GO:0050661">
    <property type="term" value="F:NADP binding"/>
    <property type="evidence" value="ECO:0007669"/>
    <property type="project" value="InterPro"/>
</dbReference>
<dbReference type="EMBL" id="LWAE01000009">
    <property type="protein sequence ID" value="KZL89383.1"/>
    <property type="molecule type" value="Genomic_DNA"/>
</dbReference>
<comment type="function">
    <text evidence="7">Catalyzes the NADPH-dependent reduction of L-glutamate 5-phosphate into L-glutamate 5-semialdehyde and phosphate. The product spontaneously undergoes cyclization to form 1-pyrroline-5-carboxylate.</text>
</comment>
<dbReference type="Gene3D" id="3.40.605.10">
    <property type="entry name" value="Aldehyde Dehydrogenase, Chain A, domain 1"/>
    <property type="match status" value="1"/>
</dbReference>
<evidence type="ECO:0000256" key="6">
    <source>
        <dbReference type="ARBA" id="ARBA00049024"/>
    </source>
</evidence>
<dbReference type="EC" id="1.2.1.41" evidence="7"/>